<dbReference type="Proteomes" id="UP001557465">
    <property type="component" value="Unassembled WGS sequence"/>
</dbReference>
<name>A0ABV3TQ21_9RHOB</name>
<dbReference type="RefSeq" id="WP_295533703.1">
    <property type="nucleotide sequence ID" value="NZ_JBFRYC010000015.1"/>
</dbReference>
<proteinExistence type="predicted"/>
<comment type="caution">
    <text evidence="2">The sequence shown here is derived from an EMBL/GenBank/DDBJ whole genome shotgun (WGS) entry which is preliminary data.</text>
</comment>
<evidence type="ECO:0000313" key="3">
    <source>
        <dbReference type="Proteomes" id="UP001557465"/>
    </source>
</evidence>
<keyword evidence="3" id="KW-1185">Reference proteome</keyword>
<evidence type="ECO:0000259" key="1">
    <source>
        <dbReference type="Pfam" id="PF06568"/>
    </source>
</evidence>
<feature type="domain" description="YjiS-like" evidence="1">
    <location>
        <begin position="50"/>
        <end position="81"/>
    </location>
</feature>
<reference evidence="2 3" key="1">
    <citation type="journal article" date="2011" name="Int. J. Syst. Evol. Microbiol.">
        <title>Zhongshania antarctica gen. nov., sp. nov. and Zhongshania guokunii sp. nov., gammaproteobacteria respectively isolated from coastal attached (fast) ice and surface seawater of the Antarctic.</title>
        <authorList>
            <person name="Li H.J."/>
            <person name="Zhang X.Y."/>
            <person name="Chen C.X."/>
            <person name="Zhang Y.J."/>
            <person name="Gao Z.M."/>
            <person name="Yu Y."/>
            <person name="Chen X.L."/>
            <person name="Chen B."/>
            <person name="Zhang Y.Z."/>
        </authorList>
    </citation>
    <scope>NUCLEOTIDE SEQUENCE [LARGE SCALE GENOMIC DNA]</scope>
    <source>
        <strain evidence="2 3">15-R06ZXC-3</strain>
    </source>
</reference>
<protein>
    <submittedName>
        <fullName evidence="2">DUF1127 domain-containing protein</fullName>
    </submittedName>
</protein>
<dbReference type="InterPro" id="IPR009506">
    <property type="entry name" value="YjiS-like"/>
</dbReference>
<gene>
    <name evidence="2" type="ORF">AB4874_17400</name>
</gene>
<sequence length="91" mass="10439">MFLWLSHFALCIHRIPDQLALYQHKKGFPMLTLSRTRPALARHATHGLTARVARVLSAYRSRKALGKLDDRLLSDIGVSRATAQIEMRRFL</sequence>
<accession>A0ABV3TQ21</accession>
<evidence type="ECO:0000313" key="2">
    <source>
        <dbReference type="EMBL" id="MEX1663385.1"/>
    </source>
</evidence>
<dbReference type="EMBL" id="JBFRYC010000015">
    <property type="protein sequence ID" value="MEX1663385.1"/>
    <property type="molecule type" value="Genomic_DNA"/>
</dbReference>
<dbReference type="Pfam" id="PF06568">
    <property type="entry name" value="YjiS-like"/>
    <property type="match status" value="1"/>
</dbReference>
<organism evidence="2 3">
    <name type="scientific">Thioclava arctica</name>
    <dbReference type="NCBI Taxonomy" id="3238301"/>
    <lineage>
        <taxon>Bacteria</taxon>
        <taxon>Pseudomonadati</taxon>
        <taxon>Pseudomonadota</taxon>
        <taxon>Alphaproteobacteria</taxon>
        <taxon>Rhodobacterales</taxon>
        <taxon>Paracoccaceae</taxon>
        <taxon>Thioclava</taxon>
    </lineage>
</organism>